<evidence type="ECO:0000313" key="2">
    <source>
        <dbReference type="Proteomes" id="UP000027466"/>
    </source>
</evidence>
<dbReference type="AlphaFoldDB" id="A0A069PE13"/>
<comment type="caution">
    <text evidence="1">The sequence shown here is derived from an EMBL/GenBank/DDBJ whole genome shotgun (WGS) entry which is preliminary data.</text>
</comment>
<evidence type="ECO:0000313" key="1">
    <source>
        <dbReference type="EMBL" id="KDR38943.1"/>
    </source>
</evidence>
<reference evidence="1 2" key="1">
    <citation type="submission" date="2014-03" db="EMBL/GenBank/DDBJ databases">
        <title>Draft Genome Sequences of Four Burkholderia Strains.</title>
        <authorList>
            <person name="Liu X.Y."/>
            <person name="Li C.X."/>
            <person name="Xu J.H."/>
        </authorList>
    </citation>
    <scope>NUCLEOTIDE SEQUENCE [LARGE SCALE GENOMIC DNA]</scope>
    <source>
        <strain evidence="1 2">DSM 50014</strain>
    </source>
</reference>
<organism evidence="1 2">
    <name type="scientific">Caballeronia glathei</name>
    <dbReference type="NCBI Taxonomy" id="60547"/>
    <lineage>
        <taxon>Bacteria</taxon>
        <taxon>Pseudomonadati</taxon>
        <taxon>Pseudomonadota</taxon>
        <taxon>Betaproteobacteria</taxon>
        <taxon>Burkholderiales</taxon>
        <taxon>Burkholderiaceae</taxon>
        <taxon>Caballeronia</taxon>
    </lineage>
</organism>
<sequence>MTINRKIADHYETYVPQGENWLATHPEDTFGGIDKSAWRAISIKSTDVPKEAYEAWVARLVKRFKAAEFDFDAINTPEGFEAFHASLVEDNKTCWAARGLEAPSHHVVLLMVDSALKFFRRTDNNRWPVLHQAVRRYGHTVLNERAQSLLKELFADEKRYISAGATDEIDTSYKAQQARIRDFCEQYGGSPLVVDAYAHDHHFK</sequence>
<dbReference type="Proteomes" id="UP000027466">
    <property type="component" value="Unassembled WGS sequence"/>
</dbReference>
<keyword evidence="2" id="KW-1185">Reference proteome</keyword>
<name>A0A069PE13_9BURK</name>
<gene>
    <name evidence="1" type="ORF">BG61_36470</name>
</gene>
<dbReference type="EMBL" id="JFHC01000071">
    <property type="protein sequence ID" value="KDR38943.1"/>
    <property type="molecule type" value="Genomic_DNA"/>
</dbReference>
<protein>
    <submittedName>
        <fullName evidence="1">Uncharacterized protein</fullName>
    </submittedName>
</protein>
<proteinExistence type="predicted"/>
<accession>A0A069PE13</accession>